<name>A0A495MJM8_9FLAO</name>
<accession>A0A495MJM8</accession>
<protein>
    <recommendedName>
        <fullName evidence="3">Lipoprotein</fullName>
    </recommendedName>
</protein>
<reference evidence="1 2" key="1">
    <citation type="submission" date="2018-10" db="EMBL/GenBank/DDBJ databases">
        <title>Genomic Encyclopedia of Archaeal and Bacterial Type Strains, Phase II (KMG-II): from individual species to whole genera.</title>
        <authorList>
            <person name="Goeker M."/>
        </authorList>
    </citation>
    <scope>NUCLEOTIDE SEQUENCE [LARGE SCALE GENOMIC DNA]</scope>
    <source>
        <strain evidence="1 2">DSM 29537</strain>
    </source>
</reference>
<dbReference type="EMBL" id="RBLC01000001">
    <property type="protein sequence ID" value="RKS26184.1"/>
    <property type="molecule type" value="Genomic_DNA"/>
</dbReference>
<evidence type="ECO:0008006" key="3">
    <source>
        <dbReference type="Google" id="ProtNLM"/>
    </source>
</evidence>
<dbReference type="AlphaFoldDB" id="A0A495MJM8"/>
<proteinExistence type="predicted"/>
<dbReference type="OrthoDB" id="1263340at2"/>
<organism evidence="1 2">
    <name type="scientific">Flavobacterium endophyticum</name>
    <dbReference type="NCBI Taxonomy" id="1540163"/>
    <lineage>
        <taxon>Bacteria</taxon>
        <taxon>Pseudomonadati</taxon>
        <taxon>Bacteroidota</taxon>
        <taxon>Flavobacteriia</taxon>
        <taxon>Flavobacteriales</taxon>
        <taxon>Flavobacteriaceae</taxon>
        <taxon>Flavobacterium</taxon>
    </lineage>
</organism>
<keyword evidence="2" id="KW-1185">Reference proteome</keyword>
<sequence length="175" mass="20167">MKKYFVICVGLTVFSSCNSWKSTIKSDGGYEIAITNAIIDFSHKSSLAKNDSTFIVDIKEINDEIICIGLLSSVGKFIITKDGKRSRLPNRYLEYEKKLFYWNDKNFESNEQIIYKLNDYNLIDSVETVAHAEFIIDDAKKGAKYYFCKRNLKNYKKVTTNKGMGDYKVPKLNCD</sequence>
<dbReference type="PROSITE" id="PS51257">
    <property type="entry name" value="PROKAR_LIPOPROTEIN"/>
    <property type="match status" value="1"/>
</dbReference>
<evidence type="ECO:0000313" key="1">
    <source>
        <dbReference type="EMBL" id="RKS26184.1"/>
    </source>
</evidence>
<evidence type="ECO:0000313" key="2">
    <source>
        <dbReference type="Proteomes" id="UP000277579"/>
    </source>
</evidence>
<dbReference type="Proteomes" id="UP000277579">
    <property type="component" value="Unassembled WGS sequence"/>
</dbReference>
<gene>
    <name evidence="1" type="ORF">CLV94_1240</name>
</gene>
<dbReference type="RefSeq" id="WP_121375530.1">
    <property type="nucleotide sequence ID" value="NZ_RBLC01000001.1"/>
</dbReference>
<comment type="caution">
    <text evidence="1">The sequence shown here is derived from an EMBL/GenBank/DDBJ whole genome shotgun (WGS) entry which is preliminary data.</text>
</comment>